<proteinExistence type="predicted"/>
<evidence type="ECO:0000256" key="1">
    <source>
        <dbReference type="PROSITE-ProRule" id="PRU00175"/>
    </source>
</evidence>
<dbReference type="InterPro" id="IPR001841">
    <property type="entry name" value="Znf_RING"/>
</dbReference>
<feature type="transmembrane region" description="Helical" evidence="2">
    <location>
        <begin position="44"/>
        <end position="70"/>
    </location>
</feature>
<dbReference type="SUPFAM" id="SSF57850">
    <property type="entry name" value="RING/U-box"/>
    <property type="match status" value="1"/>
</dbReference>
<organism evidence="4 5">
    <name type="scientific">Dendrobium catenatum</name>
    <dbReference type="NCBI Taxonomy" id="906689"/>
    <lineage>
        <taxon>Eukaryota</taxon>
        <taxon>Viridiplantae</taxon>
        <taxon>Streptophyta</taxon>
        <taxon>Embryophyta</taxon>
        <taxon>Tracheophyta</taxon>
        <taxon>Spermatophyta</taxon>
        <taxon>Magnoliopsida</taxon>
        <taxon>Liliopsida</taxon>
        <taxon>Asparagales</taxon>
        <taxon>Orchidaceae</taxon>
        <taxon>Epidendroideae</taxon>
        <taxon>Malaxideae</taxon>
        <taxon>Dendrobiinae</taxon>
        <taxon>Dendrobium</taxon>
    </lineage>
</organism>
<keyword evidence="1" id="KW-0863">Zinc-finger</keyword>
<reference evidence="4 5" key="1">
    <citation type="journal article" date="2016" name="Sci. Rep.">
        <title>The Dendrobium catenatum Lindl. genome sequence provides insights into polysaccharide synthase, floral development and adaptive evolution.</title>
        <authorList>
            <person name="Zhang G.Q."/>
            <person name="Xu Q."/>
            <person name="Bian C."/>
            <person name="Tsai W.C."/>
            <person name="Yeh C.M."/>
            <person name="Liu K.W."/>
            <person name="Yoshida K."/>
            <person name="Zhang L.S."/>
            <person name="Chang S.B."/>
            <person name="Chen F."/>
            <person name="Shi Y."/>
            <person name="Su Y.Y."/>
            <person name="Zhang Y.Q."/>
            <person name="Chen L.J."/>
            <person name="Yin Y."/>
            <person name="Lin M."/>
            <person name="Huang H."/>
            <person name="Deng H."/>
            <person name="Wang Z.W."/>
            <person name="Zhu S.L."/>
            <person name="Zhao X."/>
            <person name="Deng C."/>
            <person name="Niu S.C."/>
            <person name="Huang J."/>
            <person name="Wang M."/>
            <person name="Liu G.H."/>
            <person name="Yang H.J."/>
            <person name="Xiao X.J."/>
            <person name="Hsiao Y.Y."/>
            <person name="Wu W.L."/>
            <person name="Chen Y.Y."/>
            <person name="Mitsuda N."/>
            <person name="Ohme-Takagi M."/>
            <person name="Luo Y.B."/>
            <person name="Van de Peer Y."/>
            <person name="Liu Z.J."/>
        </authorList>
    </citation>
    <scope>NUCLEOTIDE SEQUENCE [LARGE SCALE GENOMIC DNA]</scope>
    <source>
        <tissue evidence="4">The whole plant</tissue>
    </source>
</reference>
<sequence length="186" mass="20962">MASGREATSANCFVAVDAGKHRRYERRLLEKELNPLVSFRMSHAVGTFIAIFFLILILTYIIYIVCYHVAASPPLLPERNVDTATISRRPELTYAEAISQDPRAVGATCCSICLVDYEEEEEAEALRLLPECGHLFHATCVDPWLLRRPTCPLCRSLVVFEFMQTPLAEVTLLECNNNTKENRGLV</sequence>
<dbReference type="EMBL" id="KZ502363">
    <property type="protein sequence ID" value="PKU80275.1"/>
    <property type="molecule type" value="Genomic_DNA"/>
</dbReference>
<dbReference type="Proteomes" id="UP000233837">
    <property type="component" value="Unassembled WGS sequence"/>
</dbReference>
<dbReference type="CDD" id="cd16454">
    <property type="entry name" value="RING-H2_PA-TM-RING"/>
    <property type="match status" value="1"/>
</dbReference>
<gene>
    <name evidence="4" type="primary">ATL70</name>
    <name evidence="4" type="ORF">MA16_Dca005806</name>
</gene>
<dbReference type="Gene3D" id="3.30.40.10">
    <property type="entry name" value="Zinc/RING finger domain, C3HC4 (zinc finger)"/>
    <property type="match status" value="1"/>
</dbReference>
<dbReference type="GO" id="GO:0008270">
    <property type="term" value="F:zinc ion binding"/>
    <property type="evidence" value="ECO:0007669"/>
    <property type="project" value="UniProtKB-KW"/>
</dbReference>
<dbReference type="AlphaFoldDB" id="A0A2I0WX93"/>
<keyword evidence="2" id="KW-0812">Transmembrane</keyword>
<keyword evidence="2" id="KW-1133">Transmembrane helix</keyword>
<evidence type="ECO:0000256" key="2">
    <source>
        <dbReference type="SAM" id="Phobius"/>
    </source>
</evidence>
<accession>A0A2I0WX93</accession>
<keyword evidence="1" id="KW-0862">Zinc</keyword>
<dbReference type="InterPro" id="IPR013083">
    <property type="entry name" value="Znf_RING/FYVE/PHD"/>
</dbReference>
<evidence type="ECO:0000313" key="4">
    <source>
        <dbReference type="EMBL" id="PKU80275.1"/>
    </source>
</evidence>
<dbReference type="PROSITE" id="PS50089">
    <property type="entry name" value="ZF_RING_2"/>
    <property type="match status" value="1"/>
</dbReference>
<dbReference type="Pfam" id="PF13639">
    <property type="entry name" value="zf-RING_2"/>
    <property type="match status" value="1"/>
</dbReference>
<dbReference type="PANTHER" id="PTHR46719:SF7">
    <property type="entry name" value="RING-H2 FINGER PROTEIN ATL71-RELATED"/>
    <property type="match status" value="1"/>
</dbReference>
<keyword evidence="5" id="KW-1185">Reference proteome</keyword>
<keyword evidence="1" id="KW-0479">Metal-binding</keyword>
<name>A0A2I0WX93_9ASPA</name>
<evidence type="ECO:0000259" key="3">
    <source>
        <dbReference type="PROSITE" id="PS50089"/>
    </source>
</evidence>
<keyword evidence="2" id="KW-0472">Membrane</keyword>
<evidence type="ECO:0000313" key="5">
    <source>
        <dbReference type="Proteomes" id="UP000233837"/>
    </source>
</evidence>
<feature type="domain" description="RING-type" evidence="3">
    <location>
        <begin position="110"/>
        <end position="155"/>
    </location>
</feature>
<dbReference type="InterPro" id="IPR045899">
    <property type="entry name" value="ATL71-like"/>
</dbReference>
<reference evidence="4 5" key="2">
    <citation type="journal article" date="2017" name="Nature">
        <title>The Apostasia genome and the evolution of orchids.</title>
        <authorList>
            <person name="Zhang G.Q."/>
            <person name="Liu K.W."/>
            <person name="Li Z."/>
            <person name="Lohaus R."/>
            <person name="Hsiao Y.Y."/>
            <person name="Niu S.C."/>
            <person name="Wang J.Y."/>
            <person name="Lin Y.C."/>
            <person name="Xu Q."/>
            <person name="Chen L.J."/>
            <person name="Yoshida K."/>
            <person name="Fujiwara S."/>
            <person name="Wang Z.W."/>
            <person name="Zhang Y.Q."/>
            <person name="Mitsuda N."/>
            <person name="Wang M."/>
            <person name="Liu G.H."/>
            <person name="Pecoraro L."/>
            <person name="Huang H.X."/>
            <person name="Xiao X.J."/>
            <person name="Lin M."/>
            <person name="Wu X.Y."/>
            <person name="Wu W.L."/>
            <person name="Chen Y.Y."/>
            <person name="Chang S.B."/>
            <person name="Sakamoto S."/>
            <person name="Ohme-Takagi M."/>
            <person name="Yagi M."/>
            <person name="Zeng S.J."/>
            <person name="Shen C.Y."/>
            <person name="Yeh C.M."/>
            <person name="Luo Y.B."/>
            <person name="Tsai W.C."/>
            <person name="Van de Peer Y."/>
            <person name="Liu Z.J."/>
        </authorList>
    </citation>
    <scope>NUCLEOTIDE SEQUENCE [LARGE SCALE GENOMIC DNA]</scope>
    <source>
        <tissue evidence="4">The whole plant</tissue>
    </source>
</reference>
<dbReference type="PANTHER" id="PTHR46719">
    <property type="entry name" value="TRANSCRIPTION FACTOR C2H2 FAMILY-RELATED"/>
    <property type="match status" value="1"/>
</dbReference>
<dbReference type="SMART" id="SM00184">
    <property type="entry name" value="RING"/>
    <property type="match status" value="1"/>
</dbReference>
<protein>
    <submittedName>
        <fullName evidence="4">RING-H2 finger protein ATL70</fullName>
    </submittedName>
</protein>